<dbReference type="GO" id="GO:0042391">
    <property type="term" value="P:regulation of membrane potential"/>
    <property type="evidence" value="ECO:0007669"/>
    <property type="project" value="TreeGrafter"/>
</dbReference>
<evidence type="ECO:0000256" key="12">
    <source>
        <dbReference type="ARBA" id="ARBA00023136"/>
    </source>
</evidence>
<evidence type="ECO:0000313" key="17">
    <source>
        <dbReference type="Proteomes" id="UP000515135"/>
    </source>
</evidence>
<dbReference type="GO" id="GO:0007507">
    <property type="term" value="P:heart development"/>
    <property type="evidence" value="ECO:0007669"/>
    <property type="project" value="TreeGrafter"/>
</dbReference>
<dbReference type="InterPro" id="IPR055272">
    <property type="entry name" value="POPDC1-3_dom"/>
</dbReference>
<dbReference type="InterPro" id="IPR006916">
    <property type="entry name" value="POPDC1-3"/>
</dbReference>
<evidence type="ECO:0000256" key="2">
    <source>
        <dbReference type="ARBA" id="ARBA00004141"/>
    </source>
</evidence>
<keyword evidence="6" id="KW-0217">Developmental protein</keyword>
<dbReference type="PANTHER" id="PTHR12101">
    <property type="entry name" value="POPEYE DOMAIN CONTAINING PROTEIN"/>
    <property type="match status" value="1"/>
</dbReference>
<protein>
    <submittedName>
        <fullName evidence="18 19">Blood vessel epicardial substance-like</fullName>
    </submittedName>
</protein>
<feature type="domain" description="POPDC1-3" evidence="16">
    <location>
        <begin position="55"/>
        <end position="282"/>
    </location>
</feature>
<keyword evidence="10" id="KW-0965">Cell junction</keyword>
<dbReference type="PANTHER" id="PTHR12101:SF17">
    <property type="entry name" value="BLOOD VESSEL EPICARDIAL SUBSTANCE"/>
    <property type="match status" value="1"/>
</dbReference>
<evidence type="ECO:0000313" key="19">
    <source>
        <dbReference type="RefSeq" id="XP_019617353.1"/>
    </source>
</evidence>
<dbReference type="Pfam" id="PF04831">
    <property type="entry name" value="POPDC1-3"/>
    <property type="match status" value="1"/>
</dbReference>
<dbReference type="RefSeq" id="XP_019617352.1">
    <property type="nucleotide sequence ID" value="XM_019761793.1"/>
</dbReference>
<dbReference type="Proteomes" id="UP000515135">
    <property type="component" value="Unplaced"/>
</dbReference>
<feature type="transmembrane region" description="Helical" evidence="15">
    <location>
        <begin position="82"/>
        <end position="103"/>
    </location>
</feature>
<gene>
    <name evidence="18 19" type="primary">LOC109464725</name>
</gene>
<dbReference type="GeneID" id="109464725"/>
<evidence type="ECO:0000256" key="10">
    <source>
        <dbReference type="ARBA" id="ARBA00022949"/>
    </source>
</evidence>
<proteinExistence type="inferred from homology"/>
<evidence type="ECO:0000259" key="16">
    <source>
        <dbReference type="Pfam" id="PF04831"/>
    </source>
</evidence>
<comment type="subcellular location">
    <subcellularLocation>
        <location evidence="3">Cell junction</location>
        <location evidence="3">Tight junction</location>
    </subcellularLocation>
    <subcellularLocation>
        <location evidence="1">Lateral cell membrane</location>
    </subcellularLocation>
    <subcellularLocation>
        <location evidence="2">Membrane</location>
        <topology evidence="2">Multi-pass membrane protein</topology>
    </subcellularLocation>
</comment>
<dbReference type="AlphaFoldDB" id="A0A6P4YF14"/>
<feature type="transmembrane region" description="Helical" evidence="15">
    <location>
        <begin position="109"/>
        <end position="128"/>
    </location>
</feature>
<keyword evidence="8 15" id="KW-0812">Transmembrane</keyword>
<dbReference type="InterPro" id="IPR018490">
    <property type="entry name" value="cNMP-bd_dom_sf"/>
</dbReference>
<keyword evidence="7" id="KW-1003">Cell membrane</keyword>
<dbReference type="GO" id="GO:0007155">
    <property type="term" value="P:cell adhesion"/>
    <property type="evidence" value="ECO:0007669"/>
    <property type="project" value="UniProtKB-KW"/>
</dbReference>
<evidence type="ECO:0000256" key="8">
    <source>
        <dbReference type="ARBA" id="ARBA00022692"/>
    </source>
</evidence>
<evidence type="ECO:0000256" key="13">
    <source>
        <dbReference type="ARBA" id="ARBA00023180"/>
    </source>
</evidence>
<keyword evidence="5" id="KW-0796">Tight junction</keyword>
<keyword evidence="9" id="KW-0130">Cell adhesion</keyword>
<feature type="transmembrane region" description="Helical" evidence="15">
    <location>
        <begin position="55"/>
        <end position="73"/>
    </location>
</feature>
<keyword evidence="11 15" id="KW-1133">Transmembrane helix</keyword>
<comment type="similarity">
    <text evidence="4">Belongs to the popeye family.</text>
</comment>
<dbReference type="Gene3D" id="2.60.120.10">
    <property type="entry name" value="Jelly Rolls"/>
    <property type="match status" value="1"/>
</dbReference>
<dbReference type="InterPro" id="IPR014710">
    <property type="entry name" value="RmlC-like_jellyroll"/>
</dbReference>
<dbReference type="GO" id="GO:0005923">
    <property type="term" value="C:bicellular tight junction"/>
    <property type="evidence" value="ECO:0007669"/>
    <property type="project" value="UniProtKB-SubCell"/>
</dbReference>
<evidence type="ECO:0000256" key="3">
    <source>
        <dbReference type="ARBA" id="ARBA00004435"/>
    </source>
</evidence>
<dbReference type="GO" id="GO:0051146">
    <property type="term" value="P:striated muscle cell differentiation"/>
    <property type="evidence" value="ECO:0007669"/>
    <property type="project" value="TreeGrafter"/>
</dbReference>
<evidence type="ECO:0000256" key="14">
    <source>
        <dbReference type="SAM" id="MobiDB-lite"/>
    </source>
</evidence>
<evidence type="ECO:0000256" key="11">
    <source>
        <dbReference type="ARBA" id="ARBA00022989"/>
    </source>
</evidence>
<evidence type="ECO:0000256" key="4">
    <source>
        <dbReference type="ARBA" id="ARBA00007146"/>
    </source>
</evidence>
<sequence length="349" mass="38967">MSATTEAAALGTDAIDVATAVPGDDGTGDDGDALSGVEDIISAILPGACETWNDAQHVLFQLASICFLLALLLPQVIKPHTWIFRGLLILGFIFMALWGGIAVCIADVIGWYILFIVMNLVHVSYLAYIQREAEFEKILEDVYAKIFEPLKVTRDTFANLVGARGKVFELKQGDVYAVEGRTTSEDRIAILISGTLRVSCEDHLLHYIYPNQFIDSCEWEAFRLNQGKQFQVSIAAETPCRYICWPREHLKFYLQMDPFLDAVFHNIIGKDIITKLYLLNEQLIRKPPKTLNMVDIRNSVARDDPTFTMQRLSQLGSPEDFAAFKPLSMPGDKPPPGGRPLSMSFETTV</sequence>
<keyword evidence="13" id="KW-0325">Glycoprotein</keyword>
<dbReference type="GO" id="GO:0042383">
    <property type="term" value="C:sarcolemma"/>
    <property type="evidence" value="ECO:0007669"/>
    <property type="project" value="TreeGrafter"/>
</dbReference>
<reference evidence="18 19" key="1">
    <citation type="submission" date="2025-04" db="UniProtKB">
        <authorList>
            <consortium name="RefSeq"/>
        </authorList>
    </citation>
    <scope>IDENTIFICATION</scope>
    <source>
        <tissue evidence="18 19">Gonad</tissue>
    </source>
</reference>
<evidence type="ECO:0000313" key="18">
    <source>
        <dbReference type="RefSeq" id="XP_019617352.1"/>
    </source>
</evidence>
<dbReference type="SUPFAM" id="SSF51206">
    <property type="entry name" value="cAMP-binding domain-like"/>
    <property type="match status" value="1"/>
</dbReference>
<keyword evidence="17" id="KW-1185">Reference proteome</keyword>
<dbReference type="RefSeq" id="XP_019617353.1">
    <property type="nucleotide sequence ID" value="XM_019761794.1"/>
</dbReference>
<evidence type="ECO:0000256" key="9">
    <source>
        <dbReference type="ARBA" id="ARBA00022889"/>
    </source>
</evidence>
<dbReference type="OrthoDB" id="425611at2759"/>
<dbReference type="KEGG" id="bbel:109464725"/>
<dbReference type="GO" id="GO:0030552">
    <property type="term" value="F:cAMP binding"/>
    <property type="evidence" value="ECO:0007669"/>
    <property type="project" value="TreeGrafter"/>
</dbReference>
<evidence type="ECO:0000256" key="15">
    <source>
        <dbReference type="SAM" id="Phobius"/>
    </source>
</evidence>
<dbReference type="GO" id="GO:0016328">
    <property type="term" value="C:lateral plasma membrane"/>
    <property type="evidence" value="ECO:0007669"/>
    <property type="project" value="UniProtKB-SubCell"/>
</dbReference>
<name>A0A6P4YF14_BRABE</name>
<evidence type="ECO:0000256" key="6">
    <source>
        <dbReference type="ARBA" id="ARBA00022473"/>
    </source>
</evidence>
<feature type="region of interest" description="Disordered" evidence="14">
    <location>
        <begin position="325"/>
        <end position="349"/>
    </location>
</feature>
<accession>A0A6P4YF14</accession>
<evidence type="ECO:0000256" key="5">
    <source>
        <dbReference type="ARBA" id="ARBA00022427"/>
    </source>
</evidence>
<keyword evidence="12 15" id="KW-0472">Membrane</keyword>
<evidence type="ECO:0000256" key="7">
    <source>
        <dbReference type="ARBA" id="ARBA00022475"/>
    </source>
</evidence>
<organism evidence="17 18">
    <name type="scientific">Branchiostoma belcheri</name>
    <name type="common">Amphioxus</name>
    <dbReference type="NCBI Taxonomy" id="7741"/>
    <lineage>
        <taxon>Eukaryota</taxon>
        <taxon>Metazoa</taxon>
        <taxon>Chordata</taxon>
        <taxon>Cephalochordata</taxon>
        <taxon>Leptocardii</taxon>
        <taxon>Amphioxiformes</taxon>
        <taxon>Branchiostomatidae</taxon>
        <taxon>Branchiostoma</taxon>
    </lineage>
</organism>
<evidence type="ECO:0000256" key="1">
    <source>
        <dbReference type="ARBA" id="ARBA00004124"/>
    </source>
</evidence>